<reference evidence="2" key="1">
    <citation type="journal article" date="2024" name="Proc. Natl. Acad. Sci. U.S.A.">
        <title>Extraordinary preservation of gene collinearity over three hundred million years revealed in homosporous lycophytes.</title>
        <authorList>
            <person name="Li C."/>
            <person name="Wickell D."/>
            <person name="Kuo L.Y."/>
            <person name="Chen X."/>
            <person name="Nie B."/>
            <person name="Liao X."/>
            <person name="Peng D."/>
            <person name="Ji J."/>
            <person name="Jenkins J."/>
            <person name="Williams M."/>
            <person name="Shu S."/>
            <person name="Plott C."/>
            <person name="Barry K."/>
            <person name="Rajasekar S."/>
            <person name="Grimwood J."/>
            <person name="Han X."/>
            <person name="Sun S."/>
            <person name="Hou Z."/>
            <person name="He W."/>
            <person name="Dai G."/>
            <person name="Sun C."/>
            <person name="Schmutz J."/>
            <person name="Leebens-Mack J.H."/>
            <person name="Li F.W."/>
            <person name="Wang L."/>
        </authorList>
    </citation>
    <scope>NUCLEOTIDE SEQUENCE [LARGE SCALE GENOMIC DNA]</scope>
    <source>
        <strain evidence="2">cv. PW_Plant_1</strain>
    </source>
</reference>
<keyword evidence="2" id="KW-1185">Reference proteome</keyword>
<name>A0ACC2DEP9_DIPCM</name>
<gene>
    <name evidence="1" type="ORF">O6H91_06G069800</name>
</gene>
<protein>
    <submittedName>
        <fullName evidence="1">Uncharacterized protein</fullName>
    </submittedName>
</protein>
<evidence type="ECO:0000313" key="1">
    <source>
        <dbReference type="EMBL" id="KAJ7552765.1"/>
    </source>
</evidence>
<dbReference type="EMBL" id="CM055097">
    <property type="protein sequence ID" value="KAJ7552765.1"/>
    <property type="molecule type" value="Genomic_DNA"/>
</dbReference>
<organism evidence="1 2">
    <name type="scientific">Diphasiastrum complanatum</name>
    <name type="common">Issler's clubmoss</name>
    <name type="synonym">Lycopodium complanatum</name>
    <dbReference type="NCBI Taxonomy" id="34168"/>
    <lineage>
        <taxon>Eukaryota</taxon>
        <taxon>Viridiplantae</taxon>
        <taxon>Streptophyta</taxon>
        <taxon>Embryophyta</taxon>
        <taxon>Tracheophyta</taxon>
        <taxon>Lycopodiopsida</taxon>
        <taxon>Lycopodiales</taxon>
        <taxon>Lycopodiaceae</taxon>
        <taxon>Lycopodioideae</taxon>
        <taxon>Diphasiastrum</taxon>
    </lineage>
</organism>
<sequence>MADAPLLSSPSLSPSELSSMLQGSLQLHQFFLNPDERPQVAYDQFQEEDELPVIDLGIIRSESYDDKTDCLRKLVRACKEWGFFRLVNHGLPVELIREMDTKARKVFNLPSQAKLQIHDPEETGYGYNSGSQDGYNFQGYWHEALRFQGDSKIRKDFVETTIPPDVDNFGVTLEEYMDSMEKLAKEVATHLAVALGLPSGSFSDACKGLLMRFNHYPACPQPLSTLGLLSHLDGFVLTIIHEDHVGGLQILKQLKQQQQEDEWISVRPQFGSFIVNVGDILQVWSNEILTSVLHRVVVNNKCSRLSMAYFLGPEPTSIIQPEPKLASDEHPLVKFRAFTFEDYFKTATKLKFRGTLDSFRLTHGSH</sequence>
<evidence type="ECO:0000313" key="2">
    <source>
        <dbReference type="Proteomes" id="UP001162992"/>
    </source>
</evidence>
<proteinExistence type="predicted"/>
<accession>A0ACC2DEP9</accession>
<dbReference type="Proteomes" id="UP001162992">
    <property type="component" value="Chromosome 6"/>
</dbReference>
<comment type="caution">
    <text evidence="1">The sequence shown here is derived from an EMBL/GenBank/DDBJ whole genome shotgun (WGS) entry which is preliminary data.</text>
</comment>